<dbReference type="Gene3D" id="1.10.4100.10">
    <property type="entry name" value="2-methylcitrate dehydratase PrpD"/>
    <property type="match status" value="1"/>
</dbReference>
<protein>
    <submittedName>
        <fullName evidence="4">MmgE/PrpD family protein</fullName>
    </submittedName>
</protein>
<dbReference type="SUPFAM" id="SSF103378">
    <property type="entry name" value="2-methylcitrate dehydratase PrpD"/>
    <property type="match status" value="1"/>
</dbReference>
<dbReference type="GO" id="GO:0016829">
    <property type="term" value="F:lyase activity"/>
    <property type="evidence" value="ECO:0007669"/>
    <property type="project" value="InterPro"/>
</dbReference>
<dbReference type="AlphaFoldDB" id="A0A940XL14"/>
<evidence type="ECO:0000259" key="2">
    <source>
        <dbReference type="Pfam" id="PF03972"/>
    </source>
</evidence>
<dbReference type="InterPro" id="IPR045336">
    <property type="entry name" value="MmgE_PrpD_N"/>
</dbReference>
<dbReference type="PANTHER" id="PTHR16943">
    <property type="entry name" value="2-METHYLCITRATE DEHYDRATASE-RELATED"/>
    <property type="match status" value="1"/>
</dbReference>
<dbReference type="InterPro" id="IPR045337">
    <property type="entry name" value="MmgE_PrpD_C"/>
</dbReference>
<dbReference type="InterPro" id="IPR042183">
    <property type="entry name" value="MmgE/PrpD_sf_1"/>
</dbReference>
<sequence>MAEHTLARHLARFAAGTGYDTLPAEVADSVRRRIVDVLGLCVAAHRLPTSTAIIAHVREQGGAAHSTVIGGGPPVPAPLAALANGVLAHSLDYDDTHLPSVLHPSASVVPAALAAAEASGADGARTVHAVAVGLEVCVRLGMAGYDRAAGNSTFFEHGQHATSICGALGGAVAAGLLLGLDEDAVQSALGIAASMAAGIIEANRTGGTVKRLHCGLAAQSAVTAAQLVRRGFTGPPTVLEGRFGFFEAFLHGVYDPAAITEGLGTEWAVPGIFFKPYPANHFTHTAADAAMALREQGLDPARVERLVLGVPAPVIRTIGQPIENKRAPETGYQAQFSGPYMVAAGLLGGGGGLGLGLDDFTDELARDPARRALMAKVEVVADERATAIFPEQFPAVLTAHDTDGRVWRREVLTNRGGSERPLSDAELELKFRDNTAGRLADADAGLVMDRALRLGETDRIQDLLRPLAELKNVAGGPRD</sequence>
<gene>
    <name evidence="4" type="ORF">J5Y05_08265</name>
</gene>
<dbReference type="Proteomes" id="UP000677875">
    <property type="component" value="Unassembled WGS sequence"/>
</dbReference>
<dbReference type="PANTHER" id="PTHR16943:SF8">
    <property type="entry name" value="2-METHYLCITRATE DEHYDRATASE"/>
    <property type="match status" value="1"/>
</dbReference>
<evidence type="ECO:0000259" key="3">
    <source>
        <dbReference type="Pfam" id="PF19305"/>
    </source>
</evidence>
<feature type="domain" description="MmgE/PrpD N-terminal" evidence="2">
    <location>
        <begin position="8"/>
        <end position="252"/>
    </location>
</feature>
<dbReference type="InterPro" id="IPR036148">
    <property type="entry name" value="MmgE/PrpD_sf"/>
</dbReference>
<dbReference type="Pfam" id="PF19305">
    <property type="entry name" value="MmgE_PrpD_C"/>
    <property type="match status" value="1"/>
</dbReference>
<organism evidence="4 5">
    <name type="scientific">Streptomyces tagetis</name>
    <dbReference type="NCBI Taxonomy" id="2820809"/>
    <lineage>
        <taxon>Bacteria</taxon>
        <taxon>Bacillati</taxon>
        <taxon>Actinomycetota</taxon>
        <taxon>Actinomycetes</taxon>
        <taxon>Kitasatosporales</taxon>
        <taxon>Streptomycetaceae</taxon>
        <taxon>Streptomyces</taxon>
    </lineage>
</organism>
<dbReference type="Gene3D" id="3.30.1330.120">
    <property type="entry name" value="2-methylcitrate dehydratase PrpD"/>
    <property type="match status" value="1"/>
</dbReference>
<comment type="caution">
    <text evidence="4">The sequence shown here is derived from an EMBL/GenBank/DDBJ whole genome shotgun (WGS) entry which is preliminary data.</text>
</comment>
<dbReference type="InterPro" id="IPR005656">
    <property type="entry name" value="MmgE_PrpD"/>
</dbReference>
<name>A0A940XL14_9ACTN</name>
<dbReference type="RefSeq" id="WP_210869552.1">
    <property type="nucleotide sequence ID" value="NZ_JAGPNL010000001.1"/>
</dbReference>
<comment type="similarity">
    <text evidence="1">Belongs to the PrpD family.</text>
</comment>
<evidence type="ECO:0000313" key="4">
    <source>
        <dbReference type="EMBL" id="MBQ0826499.1"/>
    </source>
</evidence>
<feature type="domain" description="MmgE/PrpD C-terminal" evidence="3">
    <location>
        <begin position="277"/>
        <end position="452"/>
    </location>
</feature>
<dbReference type="InterPro" id="IPR042188">
    <property type="entry name" value="MmgE/PrpD_sf_2"/>
</dbReference>
<evidence type="ECO:0000256" key="1">
    <source>
        <dbReference type="ARBA" id="ARBA00006174"/>
    </source>
</evidence>
<dbReference type="Pfam" id="PF03972">
    <property type="entry name" value="MmgE_PrpD_N"/>
    <property type="match status" value="1"/>
</dbReference>
<keyword evidence="5" id="KW-1185">Reference proteome</keyword>
<reference evidence="4" key="1">
    <citation type="submission" date="2021-04" db="EMBL/GenBank/DDBJ databases">
        <title>Genome seq and assembly of Streptomyces sp. RG38.</title>
        <authorList>
            <person name="Chhetri G."/>
        </authorList>
    </citation>
    <scope>NUCLEOTIDE SEQUENCE</scope>
    <source>
        <strain evidence="4">RG38</strain>
    </source>
</reference>
<proteinExistence type="inferred from homology"/>
<dbReference type="EMBL" id="JAGPNL010000001">
    <property type="protein sequence ID" value="MBQ0826499.1"/>
    <property type="molecule type" value="Genomic_DNA"/>
</dbReference>
<evidence type="ECO:0000313" key="5">
    <source>
        <dbReference type="Proteomes" id="UP000677875"/>
    </source>
</evidence>
<accession>A0A940XL14</accession>